<dbReference type="PANTHER" id="PTHR46630">
    <property type="entry name" value="TETRATRICOPEPTIDE REPEAT PROTEIN 29"/>
    <property type="match status" value="1"/>
</dbReference>
<dbReference type="PROSITE" id="PS51257">
    <property type="entry name" value="PROKAR_LIPOPROTEIN"/>
    <property type="match status" value="1"/>
</dbReference>
<keyword evidence="2" id="KW-0963">Cytoplasm</keyword>
<dbReference type="EMBL" id="SUYC01000022">
    <property type="protein sequence ID" value="MBE6272037.1"/>
    <property type="molecule type" value="Genomic_DNA"/>
</dbReference>
<reference evidence="8" key="1">
    <citation type="submission" date="2019-04" db="EMBL/GenBank/DDBJ databases">
        <title>Evolution of Biomass-Degrading Anaerobic Consortia Revealed by Metagenomics.</title>
        <authorList>
            <person name="Peng X."/>
        </authorList>
    </citation>
    <scope>NUCLEOTIDE SEQUENCE</scope>
    <source>
        <strain evidence="8">SIG140</strain>
    </source>
</reference>
<protein>
    <recommendedName>
        <fullName evidence="10">Tetratricopeptide repeat protein</fullName>
    </recommendedName>
</protein>
<keyword evidence="7" id="KW-0812">Transmembrane</keyword>
<keyword evidence="7" id="KW-1133">Transmembrane helix</keyword>
<proteinExistence type="inferred from homology"/>
<dbReference type="GO" id="GO:0005737">
    <property type="term" value="C:cytoplasm"/>
    <property type="evidence" value="ECO:0007669"/>
    <property type="project" value="UniProtKB-SubCell"/>
</dbReference>
<dbReference type="SMART" id="SM00028">
    <property type="entry name" value="TPR"/>
    <property type="match status" value="3"/>
</dbReference>
<comment type="caution">
    <text evidence="8">The sequence shown here is derived from an EMBL/GenBank/DDBJ whole genome shotgun (WGS) entry which is preliminary data.</text>
</comment>
<evidence type="ECO:0000313" key="9">
    <source>
        <dbReference type="Proteomes" id="UP000806522"/>
    </source>
</evidence>
<evidence type="ECO:0000256" key="4">
    <source>
        <dbReference type="ARBA" id="ARBA00022803"/>
    </source>
</evidence>
<dbReference type="AlphaFoldDB" id="A0A9D5P4T5"/>
<evidence type="ECO:0000256" key="3">
    <source>
        <dbReference type="ARBA" id="ARBA00022737"/>
    </source>
</evidence>
<dbReference type="InterPro" id="IPR011990">
    <property type="entry name" value="TPR-like_helical_dom_sf"/>
</dbReference>
<dbReference type="Gene3D" id="1.25.40.10">
    <property type="entry name" value="Tetratricopeptide repeat domain"/>
    <property type="match status" value="2"/>
</dbReference>
<evidence type="ECO:0000313" key="8">
    <source>
        <dbReference type="EMBL" id="MBE6272037.1"/>
    </source>
</evidence>
<dbReference type="Proteomes" id="UP000806522">
    <property type="component" value="Unassembled WGS sequence"/>
</dbReference>
<comment type="subcellular location">
    <subcellularLocation>
        <location evidence="1">Cytoplasm</location>
    </subcellularLocation>
</comment>
<evidence type="ECO:0008006" key="10">
    <source>
        <dbReference type="Google" id="ProtNLM"/>
    </source>
</evidence>
<dbReference type="PROSITE" id="PS50005">
    <property type="entry name" value="TPR"/>
    <property type="match status" value="1"/>
</dbReference>
<sequence>MRLDLLKRIIFVTILVITFSCQGEDSSLEKDMYQKLQSIKTADKADEPIAESDSLALSLVDYYEHQGSKLKLAEAYYYAGRVFYERRDFTKSLHYYKKAVAALPHCDTPDLEGVIYSQIGYVFSCQDLSEEAVTAFKQSYQFCKNQKDTLGMIYGLRDWGKELGDHGKYNEARRLLLESIQLAKAKKIDYLYYGNKSNLAGLYCKLQDYPKAKAEINEALTCVYGPDSSGVLATAASIYMTIGMVDSAEYYSKQLLKIGTIYARCSANERLAEIALKRGQAKEALHYLTVYKKLNDSINETKNTETVAKINALYNYQRQEQENAELRESNQRIYFYLTVACFVILTLAFIFIAVYLYYTKHKDTKSLRSEILEQAKKWQQTQEEKALSEERKKQIQECDICKKFNNFADNSMTFAPNITDKDWQELEQVINTVCPRFTERLENLCDISATERKICLLRKIDIAPVKVANLLNKSKQAISSTRERLYEKSFGQKGSPTQWDDYLQSL</sequence>
<evidence type="ECO:0000256" key="1">
    <source>
        <dbReference type="ARBA" id="ARBA00004496"/>
    </source>
</evidence>
<evidence type="ECO:0000256" key="6">
    <source>
        <dbReference type="PROSITE-ProRule" id="PRU00339"/>
    </source>
</evidence>
<feature type="transmembrane region" description="Helical" evidence="7">
    <location>
        <begin position="333"/>
        <end position="358"/>
    </location>
</feature>
<dbReference type="InterPro" id="IPR019734">
    <property type="entry name" value="TPR_rpt"/>
</dbReference>
<comment type="similarity">
    <text evidence="5">Belongs to the Rap family.</text>
</comment>
<evidence type="ECO:0000256" key="7">
    <source>
        <dbReference type="SAM" id="Phobius"/>
    </source>
</evidence>
<dbReference type="SUPFAM" id="SSF48452">
    <property type="entry name" value="TPR-like"/>
    <property type="match status" value="1"/>
</dbReference>
<keyword evidence="7" id="KW-0472">Membrane</keyword>
<gene>
    <name evidence="8" type="ORF">E7101_13995</name>
</gene>
<name>A0A9D5P4T5_XYLRU</name>
<organism evidence="8 9">
    <name type="scientific">Xylanibacter ruminicola</name>
    <name type="common">Prevotella ruminicola</name>
    <dbReference type="NCBI Taxonomy" id="839"/>
    <lineage>
        <taxon>Bacteria</taxon>
        <taxon>Pseudomonadati</taxon>
        <taxon>Bacteroidota</taxon>
        <taxon>Bacteroidia</taxon>
        <taxon>Bacteroidales</taxon>
        <taxon>Prevotellaceae</taxon>
        <taxon>Xylanibacter</taxon>
    </lineage>
</organism>
<evidence type="ECO:0000256" key="2">
    <source>
        <dbReference type="ARBA" id="ARBA00022490"/>
    </source>
</evidence>
<evidence type="ECO:0000256" key="5">
    <source>
        <dbReference type="ARBA" id="ARBA00038253"/>
    </source>
</evidence>
<dbReference type="InterPro" id="IPR051476">
    <property type="entry name" value="Bac_ResReg_Asp_Phosphatase"/>
</dbReference>
<dbReference type="PANTHER" id="PTHR46630:SF1">
    <property type="entry name" value="TETRATRICOPEPTIDE REPEAT PROTEIN 29"/>
    <property type="match status" value="1"/>
</dbReference>
<accession>A0A9D5P4T5</accession>
<feature type="repeat" description="TPR" evidence="6">
    <location>
        <begin position="73"/>
        <end position="106"/>
    </location>
</feature>
<keyword evidence="4 6" id="KW-0802">TPR repeat</keyword>
<keyword evidence="3" id="KW-0677">Repeat</keyword>